<dbReference type="EMBL" id="UPHP01000086">
    <property type="protein sequence ID" value="VBA40221.1"/>
    <property type="molecule type" value="Genomic_DNA"/>
</dbReference>
<dbReference type="AlphaFoldDB" id="A0A498Q4J6"/>
<dbReference type="OrthoDB" id="583431at2"/>
<proteinExistence type="predicted"/>
<organism evidence="1 2">
    <name type="scientific">Mycobacterium attenuatum</name>
    <dbReference type="NCBI Taxonomy" id="2341086"/>
    <lineage>
        <taxon>Bacteria</taxon>
        <taxon>Bacillati</taxon>
        <taxon>Actinomycetota</taxon>
        <taxon>Actinomycetes</taxon>
        <taxon>Mycobacteriales</taxon>
        <taxon>Mycobacteriaceae</taxon>
        <taxon>Mycobacterium</taxon>
    </lineage>
</organism>
<dbReference type="Pfam" id="PF19458">
    <property type="entry name" value="DUF5995"/>
    <property type="match status" value="1"/>
</dbReference>
<keyword evidence="2" id="KW-1185">Reference proteome</keyword>
<accession>A0A498Q4J6</accession>
<dbReference type="RefSeq" id="WP_122525737.1">
    <property type="nucleotide sequence ID" value="NZ_UPHP01000086.1"/>
</dbReference>
<dbReference type="InterPro" id="IPR046037">
    <property type="entry name" value="DUF5995"/>
</dbReference>
<evidence type="ECO:0000313" key="2">
    <source>
        <dbReference type="Proteomes" id="UP000273307"/>
    </source>
</evidence>
<name>A0A498Q4J6_9MYCO</name>
<protein>
    <submittedName>
        <fullName evidence="1">Uncharacterized protein</fullName>
    </submittedName>
</protein>
<evidence type="ECO:0000313" key="1">
    <source>
        <dbReference type="EMBL" id="VBA40221.1"/>
    </source>
</evidence>
<gene>
    <name evidence="1" type="ORF">LAUMK136_03398</name>
</gene>
<sequence>MALSPPWLHAPTVDSSDDVVDVLQSIIDWSVAAASPAGYFAVLYKRSTIAIRDAVEREVFEDGARTTRFGLTFARRYFNAAQSYFREDGKLSQVWQAAFDTNDSDEPIMLQHMLTGMNAHDTFDLGITAAETAGDSLEPLRNDFDAVNDILVSQANVIADAAEQISPGFARYRGQLTGDDIGLLTAELRQSREMAWTFAQQLLAEPESNRSKVIDDHDTIFAWWIRRHLNPPPPLSEWVEVIAREESRDTAHNIQVLDQTASRPRQ</sequence>
<reference evidence="1 2" key="1">
    <citation type="submission" date="2018-09" db="EMBL/GenBank/DDBJ databases">
        <authorList>
            <person name="Tagini F."/>
        </authorList>
    </citation>
    <scope>NUCLEOTIDE SEQUENCE [LARGE SCALE GENOMIC DNA]</scope>
    <source>
        <strain evidence="1 2">MK136</strain>
    </source>
</reference>
<dbReference type="Proteomes" id="UP000273307">
    <property type="component" value="Unassembled WGS sequence"/>
</dbReference>